<dbReference type="PANTHER" id="PTHR22942:SF39">
    <property type="entry name" value="DNA REPAIR PROTEIN RAD51 HOMOLOG 1"/>
    <property type="match status" value="1"/>
</dbReference>
<dbReference type="PROSITE" id="PS50162">
    <property type="entry name" value="RECA_2"/>
    <property type="match status" value="1"/>
</dbReference>
<dbReference type="GO" id="GO:0140664">
    <property type="term" value="F:ATP-dependent DNA damage sensor activity"/>
    <property type="evidence" value="ECO:0007669"/>
    <property type="project" value="InterPro"/>
</dbReference>
<evidence type="ECO:0000259" key="9">
    <source>
        <dbReference type="PROSITE" id="PS50163"/>
    </source>
</evidence>
<evidence type="ECO:0000256" key="5">
    <source>
        <dbReference type="ARBA" id="ARBA00023242"/>
    </source>
</evidence>
<dbReference type="GO" id="GO:1990426">
    <property type="term" value="P:mitotic recombination-dependent replication fork processing"/>
    <property type="evidence" value="ECO:0007669"/>
    <property type="project" value="InterPro"/>
</dbReference>
<dbReference type="STRING" id="52838.A0A4S8K4R3"/>
<dbReference type="NCBIfam" id="TIGR02239">
    <property type="entry name" value="recomb_RAD51"/>
    <property type="match status" value="1"/>
</dbReference>
<dbReference type="InterPro" id="IPR011941">
    <property type="entry name" value="DNA_recomb/repair_Rad51"/>
</dbReference>
<dbReference type="InterPro" id="IPR020588">
    <property type="entry name" value="RecA_ATP-bd"/>
</dbReference>
<dbReference type="GO" id="GO:0003690">
    <property type="term" value="F:double-stranded DNA binding"/>
    <property type="evidence" value="ECO:0007669"/>
    <property type="project" value="InterPro"/>
</dbReference>
<feature type="domain" description="RecA family profile 1" evidence="8">
    <location>
        <begin position="92"/>
        <end position="281"/>
    </location>
</feature>
<dbReference type="GO" id="GO:0007131">
    <property type="term" value="P:reciprocal meiotic recombination"/>
    <property type="evidence" value="ECO:0007669"/>
    <property type="project" value="TreeGrafter"/>
</dbReference>
<dbReference type="GO" id="GO:0000730">
    <property type="term" value="P:DNA recombinase assembly"/>
    <property type="evidence" value="ECO:0007669"/>
    <property type="project" value="TreeGrafter"/>
</dbReference>
<comment type="function">
    <text evidence="7">Binds to single and double-stranded DNA and exhibits DNA-dependent ATPase activity. Unwinds duplex DNA. Component of the meiotic recombination pathway. Seems to play a role in mediating chromosome homology search, chromosome pairing and synapsis at early stages and probably chromosome crossing-over at later stages in meiosis. Probably is involved in the repair of meiotic double strand breaks (DBSs) and in homologous recombination.</text>
</comment>
<keyword evidence="7" id="KW-0233">DNA recombination</keyword>
<dbReference type="PANTHER" id="PTHR22942">
    <property type="entry name" value="RECA/RAD51/RADA DNA STRAND-PAIRING FAMILY MEMBER"/>
    <property type="match status" value="1"/>
</dbReference>
<dbReference type="InterPro" id="IPR020587">
    <property type="entry name" value="RecA_monomer-monomer_interface"/>
</dbReference>
<evidence type="ECO:0000256" key="3">
    <source>
        <dbReference type="ARBA" id="ARBA00022741"/>
    </source>
</evidence>
<comment type="subcellular location">
    <subcellularLocation>
        <location evidence="1 7">Nucleus</location>
    </subcellularLocation>
</comment>
<protein>
    <recommendedName>
        <fullName evidence="7">DNA repair protein RAD51 homolog</fullName>
    </recommendedName>
</protein>
<sequence>MAAAAQRHQKIAEDQDEAEDIQHGPFPIEHLQTSGIAAIDVKKLKDAGLCTVESVVYSPRKDLMQIKGISEAKVDKIIEAGIASQLHAQRLEIIQITSGARELDKILEGGIETGSITEIYGEFRCGKTQLCHTLCVTCQLPLDQGGGEGKALYIDAEGTFRPQRLLQIAERFGLNGADVLENVAYARAYNTDHQSRLLLEAASMMVEARHVPSKSFSSQLLDHSYCWFALMIVDSATALYRTDFSGRGELSARQMHLAKFLRSLQKLADEFGVAVVITNQVVAQVDGSAIFAGPQIKPIGGNIMAHASTTRLALRKGRGEERICKVISSPCLAEAEARFQISSEGVTDVKD</sequence>
<dbReference type="GO" id="GO:0003697">
    <property type="term" value="F:single-stranded DNA binding"/>
    <property type="evidence" value="ECO:0007669"/>
    <property type="project" value="InterPro"/>
</dbReference>
<dbReference type="GO" id="GO:0070192">
    <property type="term" value="P:chromosome organization involved in meiotic cell cycle"/>
    <property type="evidence" value="ECO:0007669"/>
    <property type="project" value="TreeGrafter"/>
</dbReference>
<evidence type="ECO:0000256" key="1">
    <source>
        <dbReference type="ARBA" id="ARBA00004123"/>
    </source>
</evidence>
<dbReference type="Gene3D" id="1.10.150.20">
    <property type="entry name" value="5' to 3' exonuclease, C-terminal subdomain"/>
    <property type="match status" value="1"/>
</dbReference>
<proteinExistence type="inferred from homology"/>
<dbReference type="GO" id="GO:0005524">
    <property type="term" value="F:ATP binding"/>
    <property type="evidence" value="ECO:0007669"/>
    <property type="project" value="UniProtKB-KW"/>
</dbReference>
<evidence type="ECO:0000256" key="6">
    <source>
        <dbReference type="RuleBase" id="RU003422"/>
    </source>
</evidence>
<comment type="caution">
    <text evidence="10">The sequence shown here is derived from an EMBL/GenBank/DDBJ whole genome shotgun (WGS) entry which is preliminary data.</text>
</comment>
<evidence type="ECO:0000256" key="7">
    <source>
        <dbReference type="RuleBase" id="RU364139"/>
    </source>
</evidence>
<keyword evidence="7" id="KW-0238">DNA-binding</keyword>
<evidence type="ECO:0000313" key="10">
    <source>
        <dbReference type="EMBL" id="THU69831.1"/>
    </source>
</evidence>
<comment type="similarity">
    <text evidence="2 7">Belongs to the RecA family. RAD51 subfamily.</text>
</comment>
<dbReference type="NCBIfam" id="NF003301">
    <property type="entry name" value="PRK04301.1"/>
    <property type="match status" value="1"/>
</dbReference>
<evidence type="ECO:0000256" key="4">
    <source>
        <dbReference type="ARBA" id="ARBA00022840"/>
    </source>
</evidence>
<accession>A0A4S8K4R3</accession>
<dbReference type="GO" id="GO:0000794">
    <property type="term" value="C:condensed nuclear chromosome"/>
    <property type="evidence" value="ECO:0007669"/>
    <property type="project" value="TreeGrafter"/>
</dbReference>
<keyword evidence="11" id="KW-1185">Reference proteome</keyword>
<dbReference type="FunFam" id="3.40.50.300:FF:000092">
    <property type="entry name" value="DNA repair protein Rad51 homolog"/>
    <property type="match status" value="1"/>
</dbReference>
<organism evidence="10 11">
    <name type="scientific">Musa balbisiana</name>
    <name type="common">Banana</name>
    <dbReference type="NCBI Taxonomy" id="52838"/>
    <lineage>
        <taxon>Eukaryota</taxon>
        <taxon>Viridiplantae</taxon>
        <taxon>Streptophyta</taxon>
        <taxon>Embryophyta</taxon>
        <taxon>Tracheophyta</taxon>
        <taxon>Spermatophyta</taxon>
        <taxon>Magnoliopsida</taxon>
        <taxon>Liliopsida</taxon>
        <taxon>Zingiberales</taxon>
        <taxon>Musaceae</taxon>
        <taxon>Musa</taxon>
    </lineage>
</organism>
<dbReference type="InterPro" id="IPR027417">
    <property type="entry name" value="P-loop_NTPase"/>
</dbReference>
<dbReference type="AlphaFoldDB" id="A0A4S8K4R3"/>
<dbReference type="Gene3D" id="3.40.50.300">
    <property type="entry name" value="P-loop containing nucleotide triphosphate hydrolases"/>
    <property type="match status" value="1"/>
</dbReference>
<keyword evidence="7" id="KW-0227">DNA damage</keyword>
<dbReference type="InterPro" id="IPR010995">
    <property type="entry name" value="DNA_repair_Rad51/TF_NusA_a-hlx"/>
</dbReference>
<evidence type="ECO:0000259" key="8">
    <source>
        <dbReference type="PROSITE" id="PS50162"/>
    </source>
</evidence>
<keyword evidence="4 6" id="KW-0067">ATP-binding</keyword>
<dbReference type="SUPFAM" id="SSF47794">
    <property type="entry name" value="Rad51 N-terminal domain-like"/>
    <property type="match status" value="1"/>
</dbReference>
<dbReference type="GO" id="GO:0000150">
    <property type="term" value="F:DNA strand exchange activity"/>
    <property type="evidence" value="ECO:0007669"/>
    <property type="project" value="InterPro"/>
</dbReference>
<dbReference type="Proteomes" id="UP000317650">
    <property type="component" value="Chromosome 8"/>
</dbReference>
<dbReference type="PROSITE" id="PS50163">
    <property type="entry name" value="RECA_3"/>
    <property type="match status" value="1"/>
</dbReference>
<dbReference type="CDD" id="cd19513">
    <property type="entry name" value="Rad51"/>
    <property type="match status" value="1"/>
</dbReference>
<keyword evidence="3 6" id="KW-0547">Nucleotide-binding</keyword>
<gene>
    <name evidence="10" type="ORF">C4D60_Mb08t18550</name>
</gene>
<dbReference type="InterPro" id="IPR003593">
    <property type="entry name" value="AAA+_ATPase"/>
</dbReference>
<dbReference type="EMBL" id="PYDT01000002">
    <property type="protein sequence ID" value="THU69831.1"/>
    <property type="molecule type" value="Genomic_DNA"/>
</dbReference>
<evidence type="ECO:0000313" key="11">
    <source>
        <dbReference type="Proteomes" id="UP000317650"/>
    </source>
</evidence>
<dbReference type="PIRSF" id="PIRSF005856">
    <property type="entry name" value="Rad51"/>
    <property type="match status" value="1"/>
</dbReference>
<keyword evidence="7" id="KW-0234">DNA repair</keyword>
<evidence type="ECO:0000256" key="2">
    <source>
        <dbReference type="ARBA" id="ARBA00007095"/>
    </source>
</evidence>
<dbReference type="GO" id="GO:0042148">
    <property type="term" value="P:DNA strand invasion"/>
    <property type="evidence" value="ECO:0007669"/>
    <property type="project" value="TreeGrafter"/>
</dbReference>
<dbReference type="SUPFAM" id="SSF52540">
    <property type="entry name" value="P-loop containing nucleoside triphosphate hydrolases"/>
    <property type="match status" value="1"/>
</dbReference>
<dbReference type="GO" id="GO:0006312">
    <property type="term" value="P:mitotic recombination"/>
    <property type="evidence" value="ECO:0007669"/>
    <property type="project" value="TreeGrafter"/>
</dbReference>
<dbReference type="SMART" id="SM00382">
    <property type="entry name" value="AAA"/>
    <property type="match status" value="1"/>
</dbReference>
<reference evidence="10 11" key="1">
    <citation type="journal article" date="2019" name="Nat. Plants">
        <title>Genome sequencing of Musa balbisiana reveals subgenome evolution and function divergence in polyploid bananas.</title>
        <authorList>
            <person name="Yao X."/>
        </authorList>
    </citation>
    <scope>NUCLEOTIDE SEQUENCE [LARGE SCALE GENOMIC DNA]</scope>
    <source>
        <strain evidence="11">cv. DH-PKW</strain>
        <tissue evidence="10">Leaves</tissue>
    </source>
</reference>
<dbReference type="InterPro" id="IPR016467">
    <property type="entry name" value="DNA_recomb/repair_RecA-like"/>
</dbReference>
<name>A0A4S8K4R3_MUSBA</name>
<feature type="domain" description="RecA family profile 2" evidence="9">
    <location>
        <begin position="288"/>
        <end position="351"/>
    </location>
</feature>
<keyword evidence="5 7" id="KW-0539">Nucleus</keyword>
<dbReference type="Pfam" id="PF08423">
    <property type="entry name" value="Rad51"/>
    <property type="match status" value="2"/>
</dbReference>
<dbReference type="InterPro" id="IPR013632">
    <property type="entry name" value="Rad51_C"/>
</dbReference>